<keyword evidence="7" id="KW-1185">Reference proteome</keyword>
<dbReference type="GO" id="GO:0003735">
    <property type="term" value="F:structural constituent of ribosome"/>
    <property type="evidence" value="ECO:0007669"/>
    <property type="project" value="InterPro"/>
</dbReference>
<dbReference type="NCBIfam" id="TIGR01023">
    <property type="entry name" value="rpmG_bact"/>
    <property type="match status" value="1"/>
</dbReference>
<gene>
    <name evidence="5 6" type="primary">rpmG</name>
    <name evidence="6" type="ORF">QLQ80_03080</name>
</gene>
<dbReference type="GO" id="GO:1990904">
    <property type="term" value="C:ribonucleoprotein complex"/>
    <property type="evidence" value="ECO:0007669"/>
    <property type="project" value="UniProtKB-KW"/>
</dbReference>
<dbReference type="InterPro" id="IPR038584">
    <property type="entry name" value="Ribosomal_bL33_sf"/>
</dbReference>
<evidence type="ECO:0000256" key="3">
    <source>
        <dbReference type="ARBA" id="ARBA00023274"/>
    </source>
</evidence>
<evidence type="ECO:0000313" key="7">
    <source>
        <dbReference type="Proteomes" id="UP001224428"/>
    </source>
</evidence>
<sequence>MKNIKKVPLACEMCGIRNYTVNNSLINKRLLIKKYCMKCKGHTLHKEEK</sequence>
<evidence type="ECO:0000313" key="6">
    <source>
        <dbReference type="EMBL" id="MDJ1646047.1"/>
    </source>
</evidence>
<protein>
    <recommendedName>
        <fullName evidence="4 5">Large ribosomal subunit protein bL33</fullName>
    </recommendedName>
</protein>
<evidence type="ECO:0000256" key="2">
    <source>
        <dbReference type="ARBA" id="ARBA00022980"/>
    </source>
</evidence>
<accession>A0AAJ1UWU9</accession>
<dbReference type="NCBIfam" id="NF001764">
    <property type="entry name" value="PRK00504.1"/>
    <property type="match status" value="1"/>
</dbReference>
<dbReference type="Proteomes" id="UP001224428">
    <property type="component" value="Unassembled WGS sequence"/>
</dbReference>
<organism evidence="6 7">
    <name type="scientific">Mycoplasma phocimorsus</name>
    <dbReference type="NCBI Taxonomy" id="3045839"/>
    <lineage>
        <taxon>Bacteria</taxon>
        <taxon>Bacillati</taxon>
        <taxon>Mycoplasmatota</taxon>
        <taxon>Mollicutes</taxon>
        <taxon>Mycoplasmataceae</taxon>
        <taxon>Mycoplasma</taxon>
    </lineage>
</organism>
<dbReference type="HAMAP" id="MF_00294">
    <property type="entry name" value="Ribosomal_bL33"/>
    <property type="match status" value="1"/>
</dbReference>
<evidence type="ECO:0000256" key="4">
    <source>
        <dbReference type="ARBA" id="ARBA00035176"/>
    </source>
</evidence>
<name>A0AAJ1UWU9_9MOLU</name>
<dbReference type="GO" id="GO:0005737">
    <property type="term" value="C:cytoplasm"/>
    <property type="evidence" value="ECO:0007669"/>
    <property type="project" value="UniProtKB-ARBA"/>
</dbReference>
<reference evidence="6" key="1">
    <citation type="submission" date="2023-05" db="EMBL/GenBank/DDBJ databases">
        <title>Mycoplasma phocimorsus sp. nov., isolated from Scandinavian patients with seal finger or septic arthritis after contact with seals.</title>
        <authorList>
            <person name="Skafte-Holm A."/>
            <person name="Pedersen T.R."/>
            <person name="Froelund M."/>
            <person name="Stegger M."/>
            <person name="Qvortrup K."/>
            <person name="Michaels D.L."/>
            <person name="Brown D.R."/>
            <person name="Jensen J.S."/>
        </authorList>
    </citation>
    <scope>NUCLEOTIDE SEQUENCE</scope>
    <source>
        <strain evidence="6">M5725</strain>
    </source>
</reference>
<dbReference type="RefSeq" id="WP_283827421.1">
    <property type="nucleotide sequence ID" value="NZ_JASDDP010000025.1"/>
</dbReference>
<keyword evidence="3 5" id="KW-0687">Ribonucleoprotein</keyword>
<evidence type="ECO:0000256" key="5">
    <source>
        <dbReference type="HAMAP-Rule" id="MF_00294"/>
    </source>
</evidence>
<dbReference type="Pfam" id="PF00471">
    <property type="entry name" value="Ribosomal_L33"/>
    <property type="match status" value="1"/>
</dbReference>
<comment type="similarity">
    <text evidence="1 5">Belongs to the bacterial ribosomal protein bL33 family.</text>
</comment>
<dbReference type="GO" id="GO:0006412">
    <property type="term" value="P:translation"/>
    <property type="evidence" value="ECO:0007669"/>
    <property type="project" value="UniProtKB-UniRule"/>
</dbReference>
<evidence type="ECO:0000256" key="1">
    <source>
        <dbReference type="ARBA" id="ARBA00007596"/>
    </source>
</evidence>
<dbReference type="SUPFAM" id="SSF57829">
    <property type="entry name" value="Zn-binding ribosomal proteins"/>
    <property type="match status" value="1"/>
</dbReference>
<dbReference type="Gene3D" id="2.20.28.120">
    <property type="entry name" value="Ribosomal protein L33"/>
    <property type="match status" value="1"/>
</dbReference>
<dbReference type="EMBL" id="JASDDP010000025">
    <property type="protein sequence ID" value="MDJ1646047.1"/>
    <property type="molecule type" value="Genomic_DNA"/>
</dbReference>
<dbReference type="AlphaFoldDB" id="A0AAJ1UWU9"/>
<proteinExistence type="inferred from homology"/>
<keyword evidence="2 5" id="KW-0689">Ribosomal protein</keyword>
<dbReference type="InterPro" id="IPR011332">
    <property type="entry name" value="Ribosomal_zn-bd"/>
</dbReference>
<dbReference type="InterPro" id="IPR001705">
    <property type="entry name" value="Ribosomal_bL33"/>
</dbReference>
<dbReference type="GO" id="GO:0005840">
    <property type="term" value="C:ribosome"/>
    <property type="evidence" value="ECO:0007669"/>
    <property type="project" value="UniProtKB-KW"/>
</dbReference>
<comment type="caution">
    <text evidence="6">The sequence shown here is derived from an EMBL/GenBank/DDBJ whole genome shotgun (WGS) entry which is preliminary data.</text>
</comment>